<reference evidence="3 4" key="1">
    <citation type="submission" date="2020-08" db="EMBL/GenBank/DDBJ databases">
        <title>Genomic Encyclopedia of Type Strains, Phase IV (KMG-IV): sequencing the most valuable type-strain genomes for metagenomic binning, comparative biology and taxonomic classification.</title>
        <authorList>
            <person name="Goeker M."/>
        </authorList>
    </citation>
    <scope>NUCLEOTIDE SEQUENCE [LARGE SCALE GENOMIC DNA]</scope>
    <source>
        <strain evidence="3 4">DSM 25895</strain>
    </source>
</reference>
<dbReference type="AlphaFoldDB" id="A0A840Y3X0"/>
<evidence type="ECO:0000313" key="3">
    <source>
        <dbReference type="EMBL" id="MBB5691067.1"/>
    </source>
</evidence>
<proteinExistence type="predicted"/>
<keyword evidence="1" id="KW-0472">Membrane</keyword>
<accession>A0A840Y3X0</accession>
<comment type="caution">
    <text evidence="3">The sequence shown here is derived from an EMBL/GenBank/DDBJ whole genome shotgun (WGS) entry which is preliminary data.</text>
</comment>
<keyword evidence="1" id="KW-1133">Transmembrane helix</keyword>
<organism evidence="3 4">
    <name type="scientific">Neoroseomonas alkaliterrae</name>
    <dbReference type="NCBI Taxonomy" id="1452450"/>
    <lineage>
        <taxon>Bacteria</taxon>
        <taxon>Pseudomonadati</taxon>
        <taxon>Pseudomonadota</taxon>
        <taxon>Alphaproteobacteria</taxon>
        <taxon>Acetobacterales</taxon>
        <taxon>Acetobacteraceae</taxon>
        <taxon>Neoroseomonas</taxon>
    </lineage>
</organism>
<protein>
    <recommendedName>
        <fullName evidence="5">PEP-CTERM protein-sorting domain-containing protein</fullName>
    </recommendedName>
</protein>
<dbReference type="RefSeq" id="WP_184486456.1">
    <property type="nucleotide sequence ID" value="NZ_JAAEDJ010000003.1"/>
</dbReference>
<feature type="chain" id="PRO_5032848535" description="PEP-CTERM protein-sorting domain-containing protein" evidence="2">
    <location>
        <begin position="26"/>
        <end position="237"/>
    </location>
</feature>
<feature type="signal peptide" evidence="2">
    <location>
        <begin position="1"/>
        <end position="25"/>
    </location>
</feature>
<feature type="transmembrane region" description="Helical" evidence="1">
    <location>
        <begin position="210"/>
        <end position="230"/>
    </location>
</feature>
<evidence type="ECO:0000256" key="2">
    <source>
        <dbReference type="SAM" id="SignalP"/>
    </source>
</evidence>
<evidence type="ECO:0008006" key="5">
    <source>
        <dbReference type="Google" id="ProtNLM"/>
    </source>
</evidence>
<evidence type="ECO:0000256" key="1">
    <source>
        <dbReference type="SAM" id="Phobius"/>
    </source>
</evidence>
<gene>
    <name evidence="3" type="ORF">FHS88_003210</name>
</gene>
<dbReference type="EMBL" id="JACIJE010000009">
    <property type="protein sequence ID" value="MBB5691067.1"/>
    <property type="molecule type" value="Genomic_DNA"/>
</dbReference>
<dbReference type="InterPro" id="IPR013424">
    <property type="entry name" value="Ice-binding_C"/>
</dbReference>
<evidence type="ECO:0000313" key="4">
    <source>
        <dbReference type="Proteomes" id="UP000562254"/>
    </source>
</evidence>
<keyword evidence="1" id="KW-0812">Transmembrane</keyword>
<dbReference type="Proteomes" id="UP000562254">
    <property type="component" value="Unassembled WGS sequence"/>
</dbReference>
<sequence length="237" mass="23847">MSLRKALFAASALLGLAFAAPATQASTVGTIPGGATANNQVIAPLPKIEGWYGANLYLIGGPSQITATLIGYEAGWTNSFVWNGTPILTGGGGTSGTLGSPIGTSVTINNVLSGLLPFMFDTNGGGNPTFAANGDVVNGANVLPNNNLGNFFVTLGNCTALSCIDTTINGITASSGTVAWLFFDDLGAGPDDNHDDLVIRLEITGGSVRVPAPASIALLGMGLLGLGAVVRRRRAAA</sequence>
<name>A0A840Y3X0_9PROT</name>
<keyword evidence="4" id="KW-1185">Reference proteome</keyword>
<dbReference type="NCBIfam" id="TIGR02595">
    <property type="entry name" value="PEP_CTERM"/>
    <property type="match status" value="1"/>
</dbReference>
<keyword evidence="2" id="KW-0732">Signal</keyword>